<feature type="domain" description="Sister chromatid cohesion C-terminal" evidence="2">
    <location>
        <begin position="566"/>
        <end position="751"/>
    </location>
</feature>
<dbReference type="PANTHER" id="PTHR21704:SF18">
    <property type="entry name" value="NIPPED-B-LIKE PROTEIN"/>
    <property type="match status" value="1"/>
</dbReference>
<dbReference type="GO" id="GO:0034087">
    <property type="term" value="P:establishment of mitotic sister chromatid cohesion"/>
    <property type="evidence" value="ECO:0007669"/>
    <property type="project" value="TreeGrafter"/>
</dbReference>
<name>A0A8H7VL22_9FUNG</name>
<protein>
    <recommendedName>
        <fullName evidence="1">Sister chromatid cohesion protein</fullName>
    </recommendedName>
</protein>
<dbReference type="Gene3D" id="1.25.10.10">
    <property type="entry name" value="Leucine-rich Repeat Variant"/>
    <property type="match status" value="1"/>
</dbReference>
<keyword evidence="1" id="KW-0539">Nucleus</keyword>
<reference evidence="3 4" key="1">
    <citation type="submission" date="2020-12" db="EMBL/GenBank/DDBJ databases">
        <title>Metabolic potential, ecology and presence of endohyphal bacteria is reflected in genomic diversity of Mucoromycotina.</title>
        <authorList>
            <person name="Muszewska A."/>
            <person name="Okrasinska A."/>
            <person name="Steczkiewicz K."/>
            <person name="Drgas O."/>
            <person name="Orlowska M."/>
            <person name="Perlinska-Lenart U."/>
            <person name="Aleksandrzak-Piekarczyk T."/>
            <person name="Szatraj K."/>
            <person name="Zielenkiewicz U."/>
            <person name="Pilsyk S."/>
            <person name="Malc E."/>
            <person name="Mieczkowski P."/>
            <person name="Kruszewska J.S."/>
            <person name="Biernat P."/>
            <person name="Pawlowska J."/>
        </authorList>
    </citation>
    <scope>NUCLEOTIDE SEQUENCE [LARGE SCALE GENOMIC DNA]</scope>
    <source>
        <strain evidence="3 4">CBS 142.35</strain>
    </source>
</reference>
<dbReference type="InterPro" id="IPR011989">
    <property type="entry name" value="ARM-like"/>
</dbReference>
<dbReference type="GO" id="GO:0071169">
    <property type="term" value="P:establishment of protein localization to chromatin"/>
    <property type="evidence" value="ECO:0007669"/>
    <property type="project" value="TreeGrafter"/>
</dbReference>
<organism evidence="3 4">
    <name type="scientific">Circinella minor</name>
    <dbReference type="NCBI Taxonomy" id="1195481"/>
    <lineage>
        <taxon>Eukaryota</taxon>
        <taxon>Fungi</taxon>
        <taxon>Fungi incertae sedis</taxon>
        <taxon>Mucoromycota</taxon>
        <taxon>Mucoromycotina</taxon>
        <taxon>Mucoromycetes</taxon>
        <taxon>Mucorales</taxon>
        <taxon>Lichtheimiaceae</taxon>
        <taxon>Circinella</taxon>
    </lineage>
</organism>
<accession>A0A8H7VL22</accession>
<gene>
    <name evidence="3" type="ORF">INT45_001018</name>
</gene>
<dbReference type="OrthoDB" id="418242at2759"/>
<dbReference type="GO" id="GO:0003682">
    <property type="term" value="F:chromatin binding"/>
    <property type="evidence" value="ECO:0007669"/>
    <property type="project" value="TreeGrafter"/>
</dbReference>
<evidence type="ECO:0000256" key="1">
    <source>
        <dbReference type="RuleBase" id="RU364107"/>
    </source>
</evidence>
<evidence type="ECO:0000313" key="3">
    <source>
        <dbReference type="EMBL" id="KAG2226671.1"/>
    </source>
</evidence>
<dbReference type="SUPFAM" id="SSF48371">
    <property type="entry name" value="ARM repeat"/>
    <property type="match status" value="1"/>
</dbReference>
<dbReference type="EMBL" id="JAEPRB010000014">
    <property type="protein sequence ID" value="KAG2226671.1"/>
    <property type="molecule type" value="Genomic_DNA"/>
</dbReference>
<dbReference type="GO" id="GO:0061775">
    <property type="term" value="F:cohesin loader activity"/>
    <property type="evidence" value="ECO:0007669"/>
    <property type="project" value="InterPro"/>
</dbReference>
<sequence length="806" mass="92193">METFSSFDFPELNWTDFTLLSELLASRNALYKSFNTFLGEIMECFHSEVATYRNKAVKAIRHIAADVPEILDESRIRVPVIQRIHDGSPSVRDSTVEVLAKYLGRQTDVPRKLYNIVSTRIMDTAINVRKRVVKLLRDLYYKCSDEELKIDIASKLILRISDSEVSISDLALKMSQEVLFAPFHGIDQDENDYFGASYDNAPKARKERIRQLTNIITGAVARMEGGNTTALSQIVQKTIDTSNEKSKLWFEKIFQWIIDCLFNTMMAHDEAEEIEQFKNCLVTVHAFIKVCPDLLRETQMTSLQPYLSISQQEDWPLARYVLNIYQDVLPRIKHHDPDLIAIIERLLVQLVGSSPLEVTPSTVSCLCVIVDRISHRYNILVTILGSCIVKLRAIQKGIQETKALDRPATTVAKLLIICGLLCQHFDFDGKRKEAYEKVKALDKIAEGKIESTAFELLFWYCGKFSYADNTLIRMAALQSLGYFFMRYPTWITTESSLELMDETFKEGPVVMQTRLMKVYHEFLSSEEYRLARNEEVAGASLYTKEIDVDILLGNTADFAELGVNGSLMQRYLSKILECSISNSSDLRYAAYEVISVVMHQGLAHPVLCMPAIFAAETSPDNALRHKAYYLHRFAHDKYGTLLYTHFPQYFDKAFQYQKLHFENGVQGYRTSGGDTKFDALFGLAFSIIKQKKKPKMDFLGALLKPFKFDLKETTVDEVDVYYLRFLADNIITLDLTQSDEVMLLLYHISRIQATSCADLISYIQFIKKNRSGSDMIDHFAAKSAIAMYILLRIKTSLKDLYGISDR</sequence>
<dbReference type="InterPro" id="IPR033031">
    <property type="entry name" value="Scc2/Nipped-B"/>
</dbReference>
<evidence type="ECO:0000313" key="4">
    <source>
        <dbReference type="Proteomes" id="UP000646827"/>
    </source>
</evidence>
<dbReference type="CDD" id="cd23958">
    <property type="entry name" value="SCC2"/>
    <property type="match status" value="1"/>
</dbReference>
<dbReference type="GO" id="GO:0140588">
    <property type="term" value="P:chromatin looping"/>
    <property type="evidence" value="ECO:0007669"/>
    <property type="project" value="InterPro"/>
</dbReference>
<comment type="similarity">
    <text evidence="1">Belongs to the SCC2/Nipped-B family.</text>
</comment>
<dbReference type="PANTHER" id="PTHR21704">
    <property type="entry name" value="NIPPED-B-LIKE PROTEIN DELANGIN SCC2-RELATED"/>
    <property type="match status" value="1"/>
</dbReference>
<proteinExistence type="inferred from homology"/>
<keyword evidence="1" id="KW-0131">Cell cycle</keyword>
<dbReference type="InterPro" id="IPR016024">
    <property type="entry name" value="ARM-type_fold"/>
</dbReference>
<keyword evidence="1" id="KW-0677">Repeat</keyword>
<dbReference type="AlphaFoldDB" id="A0A8H7VL22"/>
<comment type="subcellular location">
    <subcellularLocation>
        <location evidence="1">Nucleus</location>
    </subcellularLocation>
</comment>
<evidence type="ECO:0000259" key="2">
    <source>
        <dbReference type="Pfam" id="PF12830"/>
    </source>
</evidence>
<dbReference type="InterPro" id="IPR024986">
    <property type="entry name" value="Nipped-B_C"/>
</dbReference>
<dbReference type="Pfam" id="PF12830">
    <property type="entry name" value="Nipped-B_C"/>
    <property type="match status" value="1"/>
</dbReference>
<dbReference type="GO" id="GO:1990414">
    <property type="term" value="P:replication-born double-strand break repair via sister chromatid exchange"/>
    <property type="evidence" value="ECO:0007669"/>
    <property type="project" value="TreeGrafter"/>
</dbReference>
<dbReference type="GO" id="GO:0010468">
    <property type="term" value="P:regulation of gene expression"/>
    <property type="evidence" value="ECO:0007669"/>
    <property type="project" value="InterPro"/>
</dbReference>
<comment type="caution">
    <text evidence="3">The sequence shown here is derived from an EMBL/GenBank/DDBJ whole genome shotgun (WGS) entry which is preliminary data.</text>
</comment>
<dbReference type="GO" id="GO:0090694">
    <property type="term" value="C:Scc2-Scc4 cohesin loading complex"/>
    <property type="evidence" value="ECO:0007669"/>
    <property type="project" value="TreeGrafter"/>
</dbReference>
<keyword evidence="4" id="KW-1185">Reference proteome</keyword>
<dbReference type="Proteomes" id="UP000646827">
    <property type="component" value="Unassembled WGS sequence"/>
</dbReference>